<reference evidence="1" key="1">
    <citation type="submission" date="2021-05" db="EMBL/GenBank/DDBJ databases">
        <title>The genome of the haptophyte Pavlova lutheri (Diacronema luteri, Pavlovales) - a model for lipid biosynthesis in eukaryotic algae.</title>
        <authorList>
            <person name="Hulatt C.J."/>
            <person name="Posewitz M.C."/>
        </authorList>
    </citation>
    <scope>NUCLEOTIDE SEQUENCE</scope>
    <source>
        <strain evidence="1">NIVA-4/92</strain>
    </source>
</reference>
<dbReference type="AlphaFoldDB" id="A0A8J5XTC6"/>
<dbReference type="EMBL" id="JAGTXO010000011">
    <property type="protein sequence ID" value="KAG8465070.1"/>
    <property type="molecule type" value="Genomic_DNA"/>
</dbReference>
<dbReference type="PANTHER" id="PTHR31630:SF6">
    <property type="entry name" value="PHYTANOYL-COA DIOXYGENASE-RELATED"/>
    <property type="match status" value="1"/>
</dbReference>
<dbReference type="Proteomes" id="UP000751190">
    <property type="component" value="Unassembled WGS sequence"/>
</dbReference>
<gene>
    <name evidence="1" type="ORF">KFE25_012433</name>
</gene>
<proteinExistence type="predicted"/>
<dbReference type="Pfam" id="PF05721">
    <property type="entry name" value="PhyH"/>
    <property type="match status" value="1"/>
</dbReference>
<evidence type="ECO:0000313" key="1">
    <source>
        <dbReference type="EMBL" id="KAG8465070.1"/>
    </source>
</evidence>
<accession>A0A8J5XTC6</accession>
<sequence length="333" mass="36132">MSAVQSDGLTPRADTAPPRRFSIANADGWKRHLSEEGYCVIASVANADECANAERLFWAWVEAVEPRVNPEDAATWRHIPCSRFTGIVSSGGIGQSEFAWRLRSLPAVVRAFAQIWGCDDRSLISSFDGANCFRPFRAPAGAADLATSGGWWHIDQSAAKQGLHAVQGLVSVTASTAATGGLCVLPGTHREHAEVSGRYAHVKQDYVHLARDDPLLARVRDGHGPGALLVTCGAGDLLLWDSRVVHCNTPALRQAPEQGTPRLLRLAAYVCMTERSRADAVTLRARRRAVDELGTSTHWPDKSFHVTNSWRSLRPLGGPSRFEMLTPAQAALV</sequence>
<dbReference type="InterPro" id="IPR008775">
    <property type="entry name" value="Phytyl_CoA_dOase-like"/>
</dbReference>
<name>A0A8J5XTC6_DIALT</name>
<evidence type="ECO:0000313" key="2">
    <source>
        <dbReference type="Proteomes" id="UP000751190"/>
    </source>
</evidence>
<dbReference type="SUPFAM" id="SSF51197">
    <property type="entry name" value="Clavaminate synthase-like"/>
    <property type="match status" value="1"/>
</dbReference>
<dbReference type="Gene3D" id="2.60.120.620">
    <property type="entry name" value="q2cbj1_9rhob like domain"/>
    <property type="match status" value="1"/>
</dbReference>
<dbReference type="PANTHER" id="PTHR31630">
    <property type="entry name" value="PHYTANOYL-COA DIOXYGENASE-RELATED-RELATED"/>
    <property type="match status" value="1"/>
</dbReference>
<dbReference type="OrthoDB" id="445007at2759"/>
<protein>
    <recommendedName>
        <fullName evidence="3">Phytanoyl-CoA dioxygenase</fullName>
    </recommendedName>
</protein>
<evidence type="ECO:0008006" key="3">
    <source>
        <dbReference type="Google" id="ProtNLM"/>
    </source>
</evidence>
<keyword evidence="2" id="KW-1185">Reference proteome</keyword>
<organism evidence="1 2">
    <name type="scientific">Diacronema lutheri</name>
    <name type="common">Unicellular marine alga</name>
    <name type="synonym">Monochrysis lutheri</name>
    <dbReference type="NCBI Taxonomy" id="2081491"/>
    <lineage>
        <taxon>Eukaryota</taxon>
        <taxon>Haptista</taxon>
        <taxon>Haptophyta</taxon>
        <taxon>Pavlovophyceae</taxon>
        <taxon>Pavlovales</taxon>
        <taxon>Pavlovaceae</taxon>
        <taxon>Diacronema</taxon>
    </lineage>
</organism>
<comment type="caution">
    <text evidence="1">The sequence shown here is derived from an EMBL/GenBank/DDBJ whole genome shotgun (WGS) entry which is preliminary data.</text>
</comment>
<dbReference type="OMA" id="AIYTCFM"/>